<evidence type="ECO:0000313" key="1">
    <source>
        <dbReference type="EMBL" id="ATD08884.1"/>
    </source>
</evidence>
<dbReference type="RefSeq" id="WP_010368685.1">
    <property type="nucleotide sequence ID" value="NZ_CP011924.1"/>
</dbReference>
<name>A0ABN5CJM1_PSEO7</name>
<dbReference type="EMBL" id="CP011924">
    <property type="protein sequence ID" value="ATD08884.1"/>
    <property type="molecule type" value="Genomic_DNA"/>
</dbReference>
<evidence type="ECO:0000313" key="2">
    <source>
        <dbReference type="Proteomes" id="UP000016521"/>
    </source>
</evidence>
<sequence length="96" mass="10983">MYKFYNVEIGLSGTGYTTTSFKQELFFGHEATALVRKLWLGIQADGDQKSYIKVIGQDGYVEWSCTSINNQDIDDIKLPTPFDPDNTMSKKKHKRL</sequence>
<accession>A0ABN5CJM1</accession>
<protein>
    <submittedName>
        <fullName evidence="1">Uncharacterized protein</fullName>
    </submittedName>
</protein>
<keyword evidence="2" id="KW-1185">Reference proteome</keyword>
<reference evidence="1 2" key="1">
    <citation type="submission" date="2015-06" db="EMBL/GenBank/DDBJ databases">
        <authorList>
            <person name="Xie B.-B."/>
            <person name="Rong J.-C."/>
            <person name="Qin Q.-L."/>
            <person name="Zhang Y.-Z."/>
        </authorList>
    </citation>
    <scope>NUCLEOTIDE SEQUENCE [LARGE SCALE GENOMIC DNA]</scope>
    <source>
        <strain evidence="1 2">JCM 20779</strain>
    </source>
</reference>
<organism evidence="1 2">
    <name type="scientific">Pseudoalteromonas piscicida</name>
    <dbReference type="NCBI Taxonomy" id="43662"/>
    <lineage>
        <taxon>Bacteria</taxon>
        <taxon>Pseudomonadati</taxon>
        <taxon>Pseudomonadota</taxon>
        <taxon>Gammaproteobacteria</taxon>
        <taxon>Alteromonadales</taxon>
        <taxon>Pseudoalteromonadaceae</taxon>
        <taxon>Pseudoalteromonas</taxon>
    </lineage>
</organism>
<proteinExistence type="predicted"/>
<dbReference type="Proteomes" id="UP000016521">
    <property type="component" value="Chromosome I"/>
</dbReference>
<gene>
    <name evidence="1" type="ORF">PPIS_a4226</name>
</gene>